<comment type="caution">
    <text evidence="2">The sequence shown here is derived from an EMBL/GenBank/DDBJ whole genome shotgun (WGS) entry which is preliminary data.</text>
</comment>
<dbReference type="EMBL" id="ABCS01000100">
    <property type="protein sequence ID" value="EDM75182.1"/>
    <property type="molecule type" value="Genomic_DNA"/>
</dbReference>
<dbReference type="Proteomes" id="UP000005801">
    <property type="component" value="Unassembled WGS sequence"/>
</dbReference>
<keyword evidence="3" id="KW-1185">Reference proteome</keyword>
<evidence type="ECO:0000313" key="2">
    <source>
        <dbReference type="EMBL" id="EDM75182.1"/>
    </source>
</evidence>
<evidence type="ECO:0000313" key="3">
    <source>
        <dbReference type="Proteomes" id="UP000005801"/>
    </source>
</evidence>
<accession>A6GFZ5</accession>
<dbReference type="STRING" id="391625.PPSIR1_40934"/>
<keyword evidence="1" id="KW-0732">Signal</keyword>
<dbReference type="AlphaFoldDB" id="A6GFZ5"/>
<organism evidence="2 3">
    <name type="scientific">Plesiocystis pacifica SIR-1</name>
    <dbReference type="NCBI Taxonomy" id="391625"/>
    <lineage>
        <taxon>Bacteria</taxon>
        <taxon>Pseudomonadati</taxon>
        <taxon>Myxococcota</taxon>
        <taxon>Polyangia</taxon>
        <taxon>Nannocystales</taxon>
        <taxon>Nannocystaceae</taxon>
        <taxon>Plesiocystis</taxon>
    </lineage>
</organism>
<proteinExistence type="predicted"/>
<evidence type="ECO:0000256" key="1">
    <source>
        <dbReference type="SAM" id="SignalP"/>
    </source>
</evidence>
<feature type="chain" id="PRO_5002697778" evidence="1">
    <location>
        <begin position="17"/>
        <end position="76"/>
    </location>
</feature>
<sequence>MSGLLLLGLAAGLATAGCVSGPLDPAGGTGSGVETQVDLDVDALLDVNPTSASYDQPVHPADFQGQLSVWYFGHAT</sequence>
<feature type="signal peptide" evidence="1">
    <location>
        <begin position="1"/>
        <end position="16"/>
    </location>
</feature>
<protein>
    <submittedName>
        <fullName evidence="2">Uncharacterized protein</fullName>
    </submittedName>
</protein>
<name>A6GFZ5_9BACT</name>
<gene>
    <name evidence="2" type="ORF">PPSIR1_40934</name>
</gene>
<reference evidence="2 3" key="1">
    <citation type="submission" date="2007-06" db="EMBL/GenBank/DDBJ databases">
        <authorList>
            <person name="Shimkets L."/>
            <person name="Ferriera S."/>
            <person name="Johnson J."/>
            <person name="Kravitz S."/>
            <person name="Beeson K."/>
            <person name="Sutton G."/>
            <person name="Rogers Y.-H."/>
            <person name="Friedman R."/>
            <person name="Frazier M."/>
            <person name="Venter J.C."/>
        </authorList>
    </citation>
    <scope>NUCLEOTIDE SEQUENCE [LARGE SCALE GENOMIC DNA]</scope>
    <source>
        <strain evidence="2 3">SIR-1</strain>
    </source>
</reference>